<organism evidence="4 5">
    <name type="scientific">Ramazzottius varieornatus</name>
    <name type="common">Water bear</name>
    <name type="synonym">Tardigrade</name>
    <dbReference type="NCBI Taxonomy" id="947166"/>
    <lineage>
        <taxon>Eukaryota</taxon>
        <taxon>Metazoa</taxon>
        <taxon>Ecdysozoa</taxon>
        <taxon>Tardigrada</taxon>
        <taxon>Eutardigrada</taxon>
        <taxon>Parachela</taxon>
        <taxon>Hypsibioidea</taxon>
        <taxon>Ramazzottiidae</taxon>
        <taxon>Ramazzottius</taxon>
    </lineage>
</organism>
<feature type="compositionally biased region" description="Acidic residues" evidence="2">
    <location>
        <begin position="147"/>
        <end position="158"/>
    </location>
</feature>
<feature type="coiled-coil region" evidence="1">
    <location>
        <begin position="497"/>
        <end position="524"/>
    </location>
</feature>
<name>A0A1D1VZI0_RAMVA</name>
<evidence type="ECO:0000313" key="4">
    <source>
        <dbReference type="EMBL" id="GAV05248.1"/>
    </source>
</evidence>
<dbReference type="Gene3D" id="1.10.150.50">
    <property type="entry name" value="Transcription Factor, Ets-1"/>
    <property type="match status" value="1"/>
</dbReference>
<feature type="compositionally biased region" description="Low complexity" evidence="2">
    <location>
        <begin position="59"/>
        <end position="68"/>
    </location>
</feature>
<dbReference type="AlphaFoldDB" id="A0A1D1VZI0"/>
<evidence type="ECO:0000259" key="3">
    <source>
        <dbReference type="SMART" id="SM00454"/>
    </source>
</evidence>
<sequence>MLPSAGILRRGTASPLRPLEPPPYPGRSVIVNYDLDDPLHWKNKMDKLKVAPSQRPKAQQQGRLGQQQIRPKSPSVAVSVHNEGTPPSPAPRPSPVAAGAIVTLSMLKQRELDKRRGKLATSVLPATMNGEQGNQQQTDTGRSMDDYNSDTDDSEEEHVDSAEESLALKLRKLIGKEKLNLDDMKEEDQTSAEAVYNKSGELGDNAHQTSSSTAHHGEEVSLNPSGPPPSAERSEPSPSGSPMAPPKPPRTIERKAGKPVVDDSSKFHVYGLPSLPPRPSSGRRNADIPSTSVSSSRGSRARHSIAFAAASPAQPTVSPRSGQARNLMPRSGHYTSVNTPPVPPDSPENSHSSCASSSPTDHATIERHFWESSPVVEKSQRRNAWLFPQRQYGQQHYGGGHGHGQEAISDGEGDSTGAEQRTCSSDEGFCGNIDDERNSDDFTRKQVLLMCDMQMQLLKSLHNKEKRQRQPAFHMNDYSQRRSRSSSHSEAEMQMRCEMLEGHIASLSQNIAQLTEELQYQQATMRYHQKDPAPRVRFVEDVESERAVPSIDPYSDFFPKSPRMKPCRVPRSPSVPEVDLRSNYEPEQKMFSKPERITKLTKFFGTEPPLVPLFLKRLGYEKYARLFELEKIGMNELPYMTEDRLARLGIPMGPRIRIIREAQKAMNVEL</sequence>
<comment type="caution">
    <text evidence="4">The sequence shown here is derived from an EMBL/GenBank/DDBJ whole genome shotgun (WGS) entry which is preliminary data.</text>
</comment>
<evidence type="ECO:0000256" key="1">
    <source>
        <dbReference type="SAM" id="Coils"/>
    </source>
</evidence>
<evidence type="ECO:0000313" key="5">
    <source>
        <dbReference type="Proteomes" id="UP000186922"/>
    </source>
</evidence>
<dbReference type="Pfam" id="PF07647">
    <property type="entry name" value="SAM_2"/>
    <property type="match status" value="1"/>
</dbReference>
<feature type="compositionally biased region" description="Polar residues" evidence="2">
    <location>
        <begin position="347"/>
        <end position="360"/>
    </location>
</feature>
<dbReference type="STRING" id="947166.A0A1D1VZI0"/>
<keyword evidence="1" id="KW-0175">Coiled coil</keyword>
<evidence type="ECO:0000256" key="2">
    <source>
        <dbReference type="SAM" id="MobiDB-lite"/>
    </source>
</evidence>
<dbReference type="InterPro" id="IPR001660">
    <property type="entry name" value="SAM"/>
</dbReference>
<dbReference type="EMBL" id="BDGG01000012">
    <property type="protein sequence ID" value="GAV05248.1"/>
    <property type="molecule type" value="Genomic_DNA"/>
</dbReference>
<reference evidence="4 5" key="1">
    <citation type="journal article" date="2016" name="Nat. Commun.">
        <title>Extremotolerant tardigrade genome and improved radiotolerance of human cultured cells by tardigrade-unique protein.</title>
        <authorList>
            <person name="Hashimoto T."/>
            <person name="Horikawa D.D."/>
            <person name="Saito Y."/>
            <person name="Kuwahara H."/>
            <person name="Kozuka-Hata H."/>
            <person name="Shin-I T."/>
            <person name="Minakuchi Y."/>
            <person name="Ohishi K."/>
            <person name="Motoyama A."/>
            <person name="Aizu T."/>
            <person name="Enomoto A."/>
            <person name="Kondo K."/>
            <person name="Tanaka S."/>
            <person name="Hara Y."/>
            <person name="Koshikawa S."/>
            <person name="Sagara H."/>
            <person name="Miura T."/>
            <person name="Yokobori S."/>
            <person name="Miyagawa K."/>
            <person name="Suzuki Y."/>
            <person name="Kubo T."/>
            <person name="Oyama M."/>
            <person name="Kohara Y."/>
            <person name="Fujiyama A."/>
            <person name="Arakawa K."/>
            <person name="Katayama T."/>
            <person name="Toyoda A."/>
            <person name="Kunieda T."/>
        </authorList>
    </citation>
    <scope>NUCLEOTIDE SEQUENCE [LARGE SCALE GENOMIC DNA]</scope>
    <source>
        <strain evidence="4 5">YOKOZUNA-1</strain>
    </source>
</reference>
<feature type="compositionally biased region" description="Polar residues" evidence="2">
    <location>
        <begin position="129"/>
        <end position="141"/>
    </location>
</feature>
<feature type="domain" description="SAM" evidence="3">
    <location>
        <begin position="603"/>
        <end position="668"/>
    </location>
</feature>
<gene>
    <name evidence="4" type="primary">RvY_15411-1</name>
    <name evidence="4" type="synonym">RvY_15411.1</name>
    <name evidence="4" type="ORF">RvY_15411</name>
</gene>
<feature type="compositionally biased region" description="Polar residues" evidence="2">
    <location>
        <begin position="313"/>
        <end position="324"/>
    </location>
</feature>
<accession>A0A1D1VZI0</accession>
<feature type="compositionally biased region" description="Basic and acidic residues" evidence="2">
    <location>
        <begin position="250"/>
        <end position="266"/>
    </location>
</feature>
<feature type="region of interest" description="Disordered" evidence="2">
    <location>
        <begin position="178"/>
        <end position="360"/>
    </location>
</feature>
<feature type="region of interest" description="Disordered" evidence="2">
    <location>
        <begin position="463"/>
        <end position="492"/>
    </location>
</feature>
<feature type="region of interest" description="Disordered" evidence="2">
    <location>
        <begin position="393"/>
        <end position="437"/>
    </location>
</feature>
<dbReference type="CDD" id="cd09487">
    <property type="entry name" value="SAM_superfamily"/>
    <property type="match status" value="1"/>
</dbReference>
<dbReference type="InterPro" id="IPR013761">
    <property type="entry name" value="SAM/pointed_sf"/>
</dbReference>
<feature type="region of interest" description="Disordered" evidence="2">
    <location>
        <begin position="49"/>
        <end position="97"/>
    </location>
</feature>
<dbReference type="SMART" id="SM00454">
    <property type="entry name" value="SAM"/>
    <property type="match status" value="1"/>
</dbReference>
<feature type="region of interest" description="Disordered" evidence="2">
    <location>
        <begin position="112"/>
        <end position="163"/>
    </location>
</feature>
<dbReference type="OrthoDB" id="8188202at2759"/>
<proteinExistence type="predicted"/>
<dbReference type="SUPFAM" id="SSF47769">
    <property type="entry name" value="SAM/Pointed domain"/>
    <property type="match status" value="1"/>
</dbReference>
<protein>
    <recommendedName>
        <fullName evidence="3">SAM domain-containing protein</fullName>
    </recommendedName>
</protein>
<keyword evidence="5" id="KW-1185">Reference proteome</keyword>
<feature type="region of interest" description="Disordered" evidence="2">
    <location>
        <begin position="1"/>
        <end position="26"/>
    </location>
</feature>
<dbReference type="Proteomes" id="UP000186922">
    <property type="component" value="Unassembled WGS sequence"/>
</dbReference>